<feature type="region of interest" description="Disordered" evidence="1">
    <location>
        <begin position="77"/>
        <end position="130"/>
    </location>
</feature>
<keyword evidence="3" id="KW-1185">Reference proteome</keyword>
<feature type="compositionally biased region" description="Basic and acidic residues" evidence="1">
    <location>
        <begin position="118"/>
        <end position="127"/>
    </location>
</feature>
<dbReference type="Proteomes" id="UP000027222">
    <property type="component" value="Unassembled WGS sequence"/>
</dbReference>
<evidence type="ECO:0000256" key="1">
    <source>
        <dbReference type="SAM" id="MobiDB-lite"/>
    </source>
</evidence>
<dbReference type="EMBL" id="KL142368">
    <property type="protein sequence ID" value="KDR84351.1"/>
    <property type="molecule type" value="Genomic_DNA"/>
</dbReference>
<reference evidence="3" key="1">
    <citation type="journal article" date="2014" name="Proc. Natl. Acad. Sci. U.S.A.">
        <title>Extensive sampling of basidiomycete genomes demonstrates inadequacy of the white-rot/brown-rot paradigm for wood decay fungi.</title>
        <authorList>
            <person name="Riley R."/>
            <person name="Salamov A.A."/>
            <person name="Brown D.W."/>
            <person name="Nagy L.G."/>
            <person name="Floudas D."/>
            <person name="Held B.W."/>
            <person name="Levasseur A."/>
            <person name="Lombard V."/>
            <person name="Morin E."/>
            <person name="Otillar R."/>
            <person name="Lindquist E.A."/>
            <person name="Sun H."/>
            <person name="LaButti K.M."/>
            <person name="Schmutz J."/>
            <person name="Jabbour D."/>
            <person name="Luo H."/>
            <person name="Baker S.E."/>
            <person name="Pisabarro A.G."/>
            <person name="Walton J.D."/>
            <person name="Blanchette R.A."/>
            <person name="Henrissat B."/>
            <person name="Martin F."/>
            <person name="Cullen D."/>
            <person name="Hibbett D.S."/>
            <person name="Grigoriev I.V."/>
        </authorList>
    </citation>
    <scope>NUCLEOTIDE SEQUENCE [LARGE SCALE GENOMIC DNA]</scope>
    <source>
        <strain evidence="3">CBS 339.88</strain>
    </source>
</reference>
<organism evidence="2 3">
    <name type="scientific">Galerina marginata (strain CBS 339.88)</name>
    <dbReference type="NCBI Taxonomy" id="685588"/>
    <lineage>
        <taxon>Eukaryota</taxon>
        <taxon>Fungi</taxon>
        <taxon>Dikarya</taxon>
        <taxon>Basidiomycota</taxon>
        <taxon>Agaricomycotina</taxon>
        <taxon>Agaricomycetes</taxon>
        <taxon>Agaricomycetidae</taxon>
        <taxon>Agaricales</taxon>
        <taxon>Agaricineae</taxon>
        <taxon>Strophariaceae</taxon>
        <taxon>Galerina</taxon>
    </lineage>
</organism>
<protein>
    <submittedName>
        <fullName evidence="2">Uncharacterized protein</fullName>
    </submittedName>
</protein>
<dbReference type="AlphaFoldDB" id="A0A067TMF5"/>
<accession>A0A067TMF5</accession>
<gene>
    <name evidence="2" type="ORF">GALMADRAFT_206012</name>
</gene>
<evidence type="ECO:0000313" key="3">
    <source>
        <dbReference type="Proteomes" id="UP000027222"/>
    </source>
</evidence>
<sequence length="199" mass="23003">MSRKEWHIRNRMEMRIKILDVVFKKIRKGKGRPRQGHALAYQWSRRILRTAATIPEARISPRGSFEDPRFGKGHTEHFAEGIRTSTSNLVKKKSESKAKQGRGTRLTNGVRSRKRRETRPNNRDKSCPEIIPSKEVYISAEDPYRHEDIPMWDAEIIYADVAASKLSAEVKMIRGVMRHGDSEGMLQTARNREHNLLSS</sequence>
<proteinExistence type="predicted"/>
<name>A0A067TMF5_GALM3</name>
<dbReference type="HOGENOM" id="CLU_1372295_0_0_1"/>
<evidence type="ECO:0000313" key="2">
    <source>
        <dbReference type="EMBL" id="KDR84351.1"/>
    </source>
</evidence>